<feature type="compositionally biased region" description="Basic and acidic residues" evidence="7">
    <location>
        <begin position="319"/>
        <end position="328"/>
    </location>
</feature>
<dbReference type="NCBIfam" id="TIGR00861">
    <property type="entry name" value="MIP"/>
    <property type="match status" value="1"/>
</dbReference>
<dbReference type="InterPro" id="IPR023271">
    <property type="entry name" value="Aquaporin-like"/>
</dbReference>
<keyword evidence="5 8" id="KW-0472">Membrane</keyword>
<evidence type="ECO:0000256" key="3">
    <source>
        <dbReference type="ARBA" id="ARBA00022692"/>
    </source>
</evidence>
<feature type="compositionally biased region" description="Polar residues" evidence="7">
    <location>
        <begin position="396"/>
        <end position="405"/>
    </location>
</feature>
<evidence type="ECO:0000313" key="9">
    <source>
        <dbReference type="EMBL" id="KAL1649155.1"/>
    </source>
</evidence>
<dbReference type="CDD" id="cd00333">
    <property type="entry name" value="MIP"/>
    <property type="match status" value="1"/>
</dbReference>
<dbReference type="SUPFAM" id="SSF81338">
    <property type="entry name" value="Aquaporin-like"/>
    <property type="match status" value="1"/>
</dbReference>
<keyword evidence="10" id="KW-1185">Reference proteome</keyword>
<feature type="transmembrane region" description="Helical" evidence="8">
    <location>
        <begin position="74"/>
        <end position="95"/>
    </location>
</feature>
<evidence type="ECO:0000256" key="1">
    <source>
        <dbReference type="ARBA" id="ARBA00004141"/>
    </source>
</evidence>
<evidence type="ECO:0000256" key="4">
    <source>
        <dbReference type="ARBA" id="ARBA00022989"/>
    </source>
</evidence>
<evidence type="ECO:0000256" key="6">
    <source>
        <dbReference type="RuleBase" id="RU000477"/>
    </source>
</evidence>
<feature type="transmembrane region" description="Helical" evidence="8">
    <location>
        <begin position="116"/>
        <end position="135"/>
    </location>
</feature>
<evidence type="ECO:0000256" key="8">
    <source>
        <dbReference type="SAM" id="Phobius"/>
    </source>
</evidence>
<accession>A0ABR3U1N9</accession>
<feature type="compositionally biased region" description="Low complexity" evidence="7">
    <location>
        <begin position="445"/>
        <end position="454"/>
    </location>
</feature>
<feature type="transmembrane region" description="Helical" evidence="8">
    <location>
        <begin position="228"/>
        <end position="253"/>
    </location>
</feature>
<feature type="transmembrane region" description="Helical" evidence="8">
    <location>
        <begin position="198"/>
        <end position="221"/>
    </location>
</feature>
<dbReference type="Gene3D" id="1.20.1080.10">
    <property type="entry name" value="Glycerol uptake facilitator protein"/>
    <property type="match status" value="1"/>
</dbReference>
<evidence type="ECO:0000256" key="2">
    <source>
        <dbReference type="ARBA" id="ARBA00006175"/>
    </source>
</evidence>
<dbReference type="PANTHER" id="PTHR19139:SF199">
    <property type="entry name" value="MIP17260P"/>
    <property type="match status" value="1"/>
</dbReference>
<dbReference type="Proteomes" id="UP001521184">
    <property type="component" value="Unassembled WGS sequence"/>
</dbReference>
<dbReference type="PRINTS" id="PR00783">
    <property type="entry name" value="MINTRINSICP"/>
</dbReference>
<comment type="similarity">
    <text evidence="2 6">Belongs to the MIP/aquaporin (TC 1.A.8) family.</text>
</comment>
<dbReference type="InterPro" id="IPR000425">
    <property type="entry name" value="MIP"/>
</dbReference>
<dbReference type="InterPro" id="IPR034294">
    <property type="entry name" value="Aquaporin_transptr"/>
</dbReference>
<feature type="region of interest" description="Disordered" evidence="7">
    <location>
        <begin position="304"/>
        <end position="493"/>
    </location>
</feature>
<comment type="caution">
    <text evidence="9">The sequence shown here is derived from an EMBL/GenBank/DDBJ whole genome shotgun (WGS) entry which is preliminary data.</text>
</comment>
<comment type="subcellular location">
    <subcellularLocation>
        <location evidence="1">Membrane</location>
        <topology evidence="1">Multi-pass membrane protein</topology>
    </subcellularLocation>
</comment>
<feature type="transmembrane region" description="Helical" evidence="8">
    <location>
        <begin position="166"/>
        <end position="186"/>
    </location>
</feature>
<organism evidence="9 10">
    <name type="scientific">Diplodia intermedia</name>
    <dbReference type="NCBI Taxonomy" id="856260"/>
    <lineage>
        <taxon>Eukaryota</taxon>
        <taxon>Fungi</taxon>
        <taxon>Dikarya</taxon>
        <taxon>Ascomycota</taxon>
        <taxon>Pezizomycotina</taxon>
        <taxon>Dothideomycetes</taxon>
        <taxon>Dothideomycetes incertae sedis</taxon>
        <taxon>Botryosphaeriales</taxon>
        <taxon>Botryosphaeriaceae</taxon>
        <taxon>Diplodia</taxon>
    </lineage>
</organism>
<gene>
    <name evidence="9" type="primary">AQY1_1</name>
    <name evidence="9" type="ORF">SLS58_001729</name>
</gene>
<keyword evidence="4 8" id="KW-1133">Transmembrane helix</keyword>
<feature type="transmembrane region" description="Helical" evidence="8">
    <location>
        <begin position="273"/>
        <end position="293"/>
    </location>
</feature>
<keyword evidence="6" id="KW-0813">Transport</keyword>
<name>A0ABR3U1N9_9PEZI</name>
<proteinExistence type="inferred from homology"/>
<dbReference type="EMBL" id="JAKEKT020000007">
    <property type="protein sequence ID" value="KAL1649155.1"/>
    <property type="molecule type" value="Genomic_DNA"/>
</dbReference>
<evidence type="ECO:0000313" key="10">
    <source>
        <dbReference type="Proteomes" id="UP001521184"/>
    </source>
</evidence>
<sequence length="493" mass="53094">MPPKKASPAEDDLFSSAASFKMNINQPSEKYIVIPGIGKKKISTGDVENQAPTTQQSRRLRALSWMPNRVRNHFIAMIGEFVGTFMFLFFAFSATQIANTGTASSSLTGVPNTSDLMYIALAFGFSLAVNVWVFFRISGGLFNPAVTLGMCLIGAVGWFRGLLIFVTQMVGGIAAAGIVSCLYPNALNVRTQLRNTSIVRGLFIEMFLTFMLVFTVFMLAAEKHKGTFLAPIGIGLALFIAELSGVYFTGGSLNPARSFGPDVILHTFDGYHWIYWVGPALGSLLAVVIYRLIKSLEYETANPGQDFDENEIEAFDPGDDPKPEDVRRPQVYGVTSEQLAAIASRDTTTTTPDGATTAYAPSSPRHSHDHKKNNSIGPNTIASSSVSGGGVPSSPRTPNTASFKTQQQQSPQQRHHHNNHHNHHRRRSSGGASSSSGGGGGGYGTSPRQQQQQQPYTLNAPPAAPVTAIHHTQREQPPPPPPATLPRLGGRAG</sequence>
<dbReference type="Pfam" id="PF00230">
    <property type="entry name" value="MIP"/>
    <property type="match status" value="1"/>
</dbReference>
<feature type="compositionally biased region" description="Low complexity" evidence="7">
    <location>
        <begin position="340"/>
        <end position="360"/>
    </location>
</feature>
<evidence type="ECO:0000256" key="7">
    <source>
        <dbReference type="SAM" id="MobiDB-lite"/>
    </source>
</evidence>
<dbReference type="PANTHER" id="PTHR19139">
    <property type="entry name" value="AQUAPORIN TRANSPORTER"/>
    <property type="match status" value="1"/>
</dbReference>
<feature type="compositionally biased region" description="Acidic residues" evidence="7">
    <location>
        <begin position="306"/>
        <end position="318"/>
    </location>
</feature>
<feature type="compositionally biased region" description="Basic residues" evidence="7">
    <location>
        <begin position="413"/>
        <end position="428"/>
    </location>
</feature>
<reference evidence="9 10" key="1">
    <citation type="journal article" date="2023" name="Plant Dis.">
        <title>First Report of Diplodia intermedia Causing Canker and Dieback Diseases on Apple Trees in Canada.</title>
        <authorList>
            <person name="Ellouze W."/>
            <person name="Ilyukhin E."/>
            <person name="Sulman M."/>
            <person name="Ali S."/>
        </authorList>
    </citation>
    <scope>NUCLEOTIDE SEQUENCE [LARGE SCALE GENOMIC DNA]</scope>
    <source>
        <strain evidence="9 10">M45-28</strain>
    </source>
</reference>
<evidence type="ECO:0000256" key="5">
    <source>
        <dbReference type="ARBA" id="ARBA00023136"/>
    </source>
</evidence>
<protein>
    <submittedName>
        <fullName evidence="9">Aquaporin-1</fullName>
    </submittedName>
</protein>
<keyword evidence="3 6" id="KW-0812">Transmembrane</keyword>
<feature type="transmembrane region" description="Helical" evidence="8">
    <location>
        <begin position="141"/>
        <end position="159"/>
    </location>
</feature>